<protein>
    <submittedName>
        <fullName evidence="2">Uncharacterized protein</fullName>
    </submittedName>
</protein>
<dbReference type="OrthoDB" id="8398074at2"/>
<feature type="compositionally biased region" description="Basic and acidic residues" evidence="1">
    <location>
        <begin position="56"/>
        <end position="73"/>
    </location>
</feature>
<dbReference type="Proteomes" id="UP000311605">
    <property type="component" value="Unassembled WGS sequence"/>
</dbReference>
<evidence type="ECO:0000313" key="2">
    <source>
        <dbReference type="EMBL" id="TNM60328.1"/>
    </source>
</evidence>
<reference evidence="2 3" key="1">
    <citation type="submission" date="2019-06" db="EMBL/GenBank/DDBJ databases">
        <title>The draft genome of Rhizobium smilacinae PTYR-5.</title>
        <authorList>
            <person name="Liu L."/>
            <person name="Li L."/>
            <person name="Zhang X."/>
        </authorList>
    </citation>
    <scope>NUCLEOTIDE SEQUENCE [LARGE SCALE GENOMIC DNA]</scope>
    <source>
        <strain evidence="2 3">PTYR-5</strain>
    </source>
</reference>
<gene>
    <name evidence="2" type="ORF">FHP24_26400</name>
</gene>
<sequence>MSRERTAAGNILALSPATAERAEVVEEAATSYMPTSIDLEAWLPDTGGLDEDQTDTENRRLPVITNDDRRGRNEMSTLKGSTEAGGHGAGRKRVSLYLDDEILTKVFRVSLEKHEQLSSATHRLIREALEARGL</sequence>
<feature type="region of interest" description="Disordered" evidence="1">
    <location>
        <begin position="43"/>
        <end position="91"/>
    </location>
</feature>
<evidence type="ECO:0000313" key="3">
    <source>
        <dbReference type="Proteomes" id="UP000311605"/>
    </source>
</evidence>
<dbReference type="RefSeq" id="WP_139679227.1">
    <property type="nucleotide sequence ID" value="NZ_VDMN01000009.1"/>
</dbReference>
<dbReference type="EMBL" id="VDMN01000009">
    <property type="protein sequence ID" value="TNM60328.1"/>
    <property type="molecule type" value="Genomic_DNA"/>
</dbReference>
<accession>A0A5C4XAA1</accession>
<proteinExistence type="predicted"/>
<keyword evidence="3" id="KW-1185">Reference proteome</keyword>
<dbReference type="AlphaFoldDB" id="A0A5C4XAA1"/>
<name>A0A5C4XAA1_9HYPH</name>
<organism evidence="2 3">
    <name type="scientific">Aliirhizobium smilacinae</name>
    <dbReference type="NCBI Taxonomy" id="1395944"/>
    <lineage>
        <taxon>Bacteria</taxon>
        <taxon>Pseudomonadati</taxon>
        <taxon>Pseudomonadota</taxon>
        <taxon>Alphaproteobacteria</taxon>
        <taxon>Hyphomicrobiales</taxon>
        <taxon>Rhizobiaceae</taxon>
        <taxon>Aliirhizobium</taxon>
    </lineage>
</organism>
<comment type="caution">
    <text evidence="2">The sequence shown here is derived from an EMBL/GenBank/DDBJ whole genome shotgun (WGS) entry which is preliminary data.</text>
</comment>
<evidence type="ECO:0000256" key="1">
    <source>
        <dbReference type="SAM" id="MobiDB-lite"/>
    </source>
</evidence>